<evidence type="ECO:0000256" key="7">
    <source>
        <dbReference type="ARBA" id="ARBA00023125"/>
    </source>
</evidence>
<dbReference type="EMBL" id="VULT01000003">
    <property type="protein sequence ID" value="MSS16632.1"/>
    <property type="molecule type" value="Genomic_DNA"/>
</dbReference>
<name>A0A6L5XDG7_9BACT</name>
<evidence type="ECO:0000256" key="3">
    <source>
        <dbReference type="ARBA" id="ARBA00022679"/>
    </source>
</evidence>
<keyword evidence="6" id="KW-0731">Sigma factor</keyword>
<feature type="compositionally biased region" description="Acidic residues" evidence="9">
    <location>
        <begin position="72"/>
        <end position="94"/>
    </location>
</feature>
<reference evidence="12 13" key="1">
    <citation type="submission" date="2019-08" db="EMBL/GenBank/DDBJ databases">
        <title>In-depth cultivation of the pig gut microbiome towards novel bacterial diversity and tailored functional studies.</title>
        <authorList>
            <person name="Wylensek D."/>
            <person name="Hitch T.C.A."/>
            <person name="Clavel T."/>
        </authorList>
    </citation>
    <scope>NUCLEOTIDE SEQUENCE [LARGE SCALE GENOMIC DNA]</scope>
    <source>
        <strain evidence="12 13">Oil-RF-744-WCA-WT-10</strain>
    </source>
</reference>
<dbReference type="PANTHER" id="PTHR32248:SF4">
    <property type="entry name" value="RNA POLYMERASE SIGMA-54 FACTOR"/>
    <property type="match status" value="1"/>
</dbReference>
<feature type="domain" description="RNA polymerase sigma factor 54 DNA-binding" evidence="10">
    <location>
        <begin position="335"/>
        <end position="486"/>
    </location>
</feature>
<dbReference type="InterPro" id="IPR000394">
    <property type="entry name" value="RNA_pol_sigma_54"/>
</dbReference>
<dbReference type="RefSeq" id="WP_154327344.1">
    <property type="nucleotide sequence ID" value="NZ_CP045696.1"/>
</dbReference>
<proteinExistence type="inferred from homology"/>
<dbReference type="GO" id="GO:0016987">
    <property type="term" value="F:sigma factor activity"/>
    <property type="evidence" value="ECO:0007669"/>
    <property type="project" value="UniProtKB-KW"/>
</dbReference>
<dbReference type="GO" id="GO:0016779">
    <property type="term" value="F:nucleotidyltransferase activity"/>
    <property type="evidence" value="ECO:0007669"/>
    <property type="project" value="UniProtKB-KW"/>
</dbReference>
<dbReference type="Gene3D" id="1.10.10.60">
    <property type="entry name" value="Homeodomain-like"/>
    <property type="match status" value="1"/>
</dbReference>
<dbReference type="PANTHER" id="PTHR32248">
    <property type="entry name" value="RNA POLYMERASE SIGMA-54 FACTOR"/>
    <property type="match status" value="1"/>
</dbReference>
<dbReference type="NCBIfam" id="TIGR02395">
    <property type="entry name" value="rpoN_sigma"/>
    <property type="match status" value="1"/>
</dbReference>
<evidence type="ECO:0000313" key="12">
    <source>
        <dbReference type="EMBL" id="MSS16632.1"/>
    </source>
</evidence>
<dbReference type="GO" id="GO:0006352">
    <property type="term" value="P:DNA-templated transcription initiation"/>
    <property type="evidence" value="ECO:0007669"/>
    <property type="project" value="InterPro"/>
</dbReference>
<gene>
    <name evidence="12" type="primary">rpoN</name>
    <name evidence="12" type="ORF">FYJ29_02430</name>
</gene>
<evidence type="ECO:0000256" key="4">
    <source>
        <dbReference type="ARBA" id="ARBA00022695"/>
    </source>
</evidence>
<keyword evidence="7" id="KW-0238">DNA-binding</keyword>
<dbReference type="GO" id="GO:0000428">
    <property type="term" value="C:DNA-directed RNA polymerase complex"/>
    <property type="evidence" value="ECO:0007669"/>
    <property type="project" value="UniProtKB-KW"/>
</dbReference>
<dbReference type="Pfam" id="PF04963">
    <property type="entry name" value="Sigma54_CBD"/>
    <property type="match status" value="1"/>
</dbReference>
<keyword evidence="13" id="KW-1185">Reference proteome</keyword>
<dbReference type="GO" id="GO:0001216">
    <property type="term" value="F:DNA-binding transcription activator activity"/>
    <property type="evidence" value="ECO:0007669"/>
    <property type="project" value="InterPro"/>
</dbReference>
<evidence type="ECO:0000256" key="9">
    <source>
        <dbReference type="SAM" id="MobiDB-lite"/>
    </source>
</evidence>
<feature type="region of interest" description="Disordered" evidence="9">
    <location>
        <begin position="1"/>
        <end position="114"/>
    </location>
</feature>
<keyword evidence="2" id="KW-0240">DNA-directed RNA polymerase</keyword>
<accession>A0A6L5XDG7</accession>
<evidence type="ECO:0000259" key="11">
    <source>
        <dbReference type="Pfam" id="PF04963"/>
    </source>
</evidence>
<evidence type="ECO:0000256" key="2">
    <source>
        <dbReference type="ARBA" id="ARBA00022478"/>
    </source>
</evidence>
<organism evidence="12 13">
    <name type="scientific">Sodaliphilus pleomorphus</name>
    <dbReference type="NCBI Taxonomy" id="2606626"/>
    <lineage>
        <taxon>Bacteria</taxon>
        <taxon>Pseudomonadati</taxon>
        <taxon>Bacteroidota</taxon>
        <taxon>Bacteroidia</taxon>
        <taxon>Bacteroidales</taxon>
        <taxon>Muribaculaceae</taxon>
        <taxon>Sodaliphilus</taxon>
    </lineage>
</organism>
<evidence type="ECO:0000256" key="8">
    <source>
        <dbReference type="ARBA" id="ARBA00023163"/>
    </source>
</evidence>
<keyword evidence="3" id="KW-0808">Transferase</keyword>
<dbReference type="InterPro" id="IPR038709">
    <property type="entry name" value="RpoN_core-bd_sf"/>
</dbReference>
<feature type="domain" description="RNA polymerase sigma factor 54 core-binding" evidence="11">
    <location>
        <begin position="115"/>
        <end position="311"/>
    </location>
</feature>
<keyword evidence="5" id="KW-0805">Transcription regulation</keyword>
<dbReference type="AlphaFoldDB" id="A0A6L5XDG7"/>
<keyword evidence="8" id="KW-0804">Transcription</keyword>
<dbReference type="Pfam" id="PF04552">
    <property type="entry name" value="Sigma54_DBD"/>
    <property type="match status" value="1"/>
</dbReference>
<keyword evidence="4" id="KW-0548">Nucleotidyltransferase</keyword>
<evidence type="ECO:0000256" key="6">
    <source>
        <dbReference type="ARBA" id="ARBA00023082"/>
    </source>
</evidence>
<evidence type="ECO:0000256" key="1">
    <source>
        <dbReference type="ARBA" id="ARBA00008798"/>
    </source>
</evidence>
<feature type="compositionally biased region" description="Polar residues" evidence="9">
    <location>
        <begin position="8"/>
        <end position="23"/>
    </location>
</feature>
<dbReference type="GO" id="GO:0003677">
    <property type="term" value="F:DNA binding"/>
    <property type="evidence" value="ECO:0007669"/>
    <property type="project" value="UniProtKB-KW"/>
</dbReference>
<dbReference type="Proteomes" id="UP000483362">
    <property type="component" value="Unassembled WGS sequence"/>
</dbReference>
<dbReference type="InterPro" id="IPR007046">
    <property type="entry name" value="RNA_pol_sigma_54_core-bd"/>
</dbReference>
<dbReference type="PIRSF" id="PIRSF000774">
    <property type="entry name" value="RpoN"/>
    <property type="match status" value="1"/>
</dbReference>
<evidence type="ECO:0000259" key="10">
    <source>
        <dbReference type="Pfam" id="PF04552"/>
    </source>
</evidence>
<dbReference type="PROSITE" id="PS50044">
    <property type="entry name" value="SIGMA54_3"/>
    <property type="match status" value="1"/>
</dbReference>
<protein>
    <submittedName>
        <fullName evidence="12">RNA polymerase factor sigma-54</fullName>
    </submittedName>
</protein>
<dbReference type="PRINTS" id="PR00045">
    <property type="entry name" value="SIGMA54FCT"/>
</dbReference>
<dbReference type="PROSITE" id="PS00718">
    <property type="entry name" value="SIGMA54_2"/>
    <property type="match status" value="1"/>
</dbReference>
<comment type="caution">
    <text evidence="12">The sequence shown here is derived from an EMBL/GenBank/DDBJ whole genome shotgun (WGS) entry which is preliminary data.</text>
</comment>
<dbReference type="InterPro" id="IPR007634">
    <property type="entry name" value="RNA_pol_sigma_54_DNA-bd"/>
</dbReference>
<sequence length="488" mass="54866">MAEKQGQGLETTIKTGLRTSQLNVDLAPLLKMNESEIEERVRGELDSNPALEPKADPDDEGSTPGGEKDEGSTPDDEGESDFDFGNNDDDDNGDDTAPNYRASNHSADDEYYGPTAVEEPTLSDYLMQQVRERDISPEQEIIAQYIVGSLDDNGFLQRSPSAIADDITFSDGRIEVEPADVEAVLKIVRQLDPPGIAATDLRDCILLQLRRMPVTDLVEETIELVDKYFDLLGKKHYDKICASMNIDEHRLRQLIELVRSVNPKPGSGFSGGTSETVRQQITPDYEVDVDGDKLTLTLLNRIPELQISESYTRLYNEYNNTKATSRAQRDTMTDIHDKYNRASNFITLLHMRQQRLFKTMAAIVKRQHDFFVTGDESQLKPMVLKDVAHDAGYDVSTISRTTQGKYVTTPWGVYPLKHFFSEGLGEVSTHTVLQALKKLVDDEDKSHPLSDDALCELLNKQGYDVKRRTVAKYRDRLGIAVARLRKTI</sequence>
<evidence type="ECO:0000256" key="5">
    <source>
        <dbReference type="ARBA" id="ARBA00023015"/>
    </source>
</evidence>
<comment type="similarity">
    <text evidence="1">Belongs to the sigma-54 factor family.</text>
</comment>
<dbReference type="Gene3D" id="1.10.10.1330">
    <property type="entry name" value="RNA polymerase sigma-54 factor, core-binding domain"/>
    <property type="match status" value="1"/>
</dbReference>
<evidence type="ECO:0000313" key="13">
    <source>
        <dbReference type="Proteomes" id="UP000483362"/>
    </source>
</evidence>